<evidence type="ECO:0000313" key="1">
    <source>
        <dbReference type="EMBL" id="UYW01766.1"/>
    </source>
</evidence>
<dbReference type="InterPro" id="IPR011604">
    <property type="entry name" value="PDDEXK-like_dom_sf"/>
</dbReference>
<dbReference type="EMBL" id="CP081495">
    <property type="protein sequence ID" value="UYW01766.1"/>
    <property type="molecule type" value="Genomic_DNA"/>
</dbReference>
<dbReference type="InterPro" id="IPR011335">
    <property type="entry name" value="Restrct_endonuc-II-like"/>
</dbReference>
<dbReference type="SUPFAM" id="SSF52980">
    <property type="entry name" value="Restriction endonuclease-like"/>
    <property type="match status" value="1"/>
</dbReference>
<name>A0ABY6LZQ4_9FLAO</name>
<dbReference type="Proteomes" id="UP001163328">
    <property type="component" value="Chromosome"/>
</dbReference>
<gene>
    <name evidence="1" type="ORF">K5I29_02250</name>
</gene>
<protein>
    <recommendedName>
        <fullName evidence="3">YqaJ-like recombinase protein</fullName>
    </recommendedName>
</protein>
<reference evidence="1" key="1">
    <citation type="submission" date="2021-08" db="EMBL/GenBank/DDBJ databases">
        <title>Flavobacterium sp. strain CC-SYL302.</title>
        <authorList>
            <person name="Lin S.-Y."/>
            <person name="Lee T.-H."/>
            <person name="Young C.-C."/>
        </authorList>
    </citation>
    <scope>NUCLEOTIDE SEQUENCE</scope>
    <source>
        <strain evidence="1">CC-SYL302</strain>
    </source>
</reference>
<dbReference type="Gene3D" id="3.90.320.10">
    <property type="match status" value="1"/>
</dbReference>
<evidence type="ECO:0000313" key="2">
    <source>
        <dbReference type="Proteomes" id="UP001163328"/>
    </source>
</evidence>
<dbReference type="RefSeq" id="WP_264434240.1">
    <property type="nucleotide sequence ID" value="NZ_CP081495.1"/>
</dbReference>
<evidence type="ECO:0008006" key="3">
    <source>
        <dbReference type="Google" id="ProtNLM"/>
    </source>
</evidence>
<proteinExistence type="predicted"/>
<organism evidence="1 2">
    <name type="scientific">Flavobacterium agricola</name>
    <dbReference type="NCBI Taxonomy" id="2870839"/>
    <lineage>
        <taxon>Bacteria</taxon>
        <taxon>Pseudomonadati</taxon>
        <taxon>Bacteroidota</taxon>
        <taxon>Flavobacteriia</taxon>
        <taxon>Flavobacteriales</taxon>
        <taxon>Flavobacteriaceae</taxon>
        <taxon>Flavobacterium</taxon>
    </lineage>
</organism>
<keyword evidence="2" id="KW-1185">Reference proteome</keyword>
<sequence length="296" mass="34987">MNVFDNYLFRCSSLGKIMVGINPPLTSNQEAELARLSEKHKSAKLTDKQIITLGDLLNKKSNPRDLTIGVKNYLAELHVETLFSRSKYITNKYCEKGINVEEQSLTLYTVTQHKFLQKNKERFNNEYITGEPDNKQGIIRDIKSSWDFSTFPFHDIDLKNKAYYWQMQGYMWLTGLKKAEIAYCLVDTPFKNIDDEIRRLDWKFELFDSDGNINEDRIDLVVETISNLIYTRKGLEEYCNQSPNIRIEWFMNFKEVNPKYRVKIFEIDYNQEDIELMKLQIVKCRAYLNELQSSIN</sequence>
<accession>A0ABY6LZQ4</accession>